<keyword evidence="2" id="KW-1003">Cell membrane</keyword>
<feature type="transmembrane region" description="Helical" evidence="6">
    <location>
        <begin position="102"/>
        <end position="123"/>
    </location>
</feature>
<dbReference type="SUPFAM" id="SSF103473">
    <property type="entry name" value="MFS general substrate transporter"/>
    <property type="match status" value="1"/>
</dbReference>
<evidence type="ECO:0000256" key="1">
    <source>
        <dbReference type="ARBA" id="ARBA00004651"/>
    </source>
</evidence>
<keyword evidence="3 6" id="KW-0812">Transmembrane</keyword>
<feature type="transmembrane region" description="Helical" evidence="6">
    <location>
        <begin position="378"/>
        <end position="395"/>
    </location>
</feature>
<dbReference type="PROSITE" id="PS50850">
    <property type="entry name" value="MFS"/>
    <property type="match status" value="1"/>
</dbReference>
<keyword evidence="5 6" id="KW-0472">Membrane</keyword>
<sequence>MKQPIIIITVFILGYLLAIVFRSINAILAPNLIIDVNLTASSLGLLTSTLLIAHAIAQIPLGLYLDSHGPKKVQITLLLLAAFGCIIFAISSNIYIMTFARLLIGIGFSGSLMSGFRAVSMYFKPENAALGNGIIMSGGQLGLLITSWPTEFMLNFLSWRGIYAFFIFLIFIVVIMTYYLIPKQEKIYNTQPISQRLAELKKILSDKSIWYLGPLIWITGGTHIGILTLWAGPWFHDVAGYGRNDVATGLTINAIAAISGIFLTGLVAKILTSHQIEILKVFRYILIIYILSWFPLIFLPPNIGAFFWIIIAMTGQAGILSYSWITSRFGLSLSSRANTIVNLGTFVIAFFVQWLIGVIIDLFPLVNGSEYNPVAYDVSFMVLLSMQIIALIWFLRGENHLKLENG</sequence>
<dbReference type="InterPro" id="IPR011701">
    <property type="entry name" value="MFS"/>
</dbReference>
<keyword evidence="4 6" id="KW-1133">Transmembrane helix</keyword>
<comment type="caution">
    <text evidence="8">The sequence shown here is derived from an EMBL/GenBank/DDBJ whole genome shotgun (WGS) entry which is preliminary data.</text>
</comment>
<feature type="transmembrane region" description="Helical" evidence="6">
    <location>
        <begin position="44"/>
        <end position="65"/>
    </location>
</feature>
<feature type="transmembrane region" description="Helical" evidence="6">
    <location>
        <begin position="305"/>
        <end position="325"/>
    </location>
</feature>
<feature type="transmembrane region" description="Helical" evidence="6">
    <location>
        <begin position="281"/>
        <end position="299"/>
    </location>
</feature>
<dbReference type="GO" id="GO:0005886">
    <property type="term" value="C:plasma membrane"/>
    <property type="evidence" value="ECO:0007669"/>
    <property type="project" value="UniProtKB-SubCell"/>
</dbReference>
<dbReference type="EMBL" id="QOQD01000003">
    <property type="protein sequence ID" value="RCL74180.1"/>
    <property type="molecule type" value="Genomic_DNA"/>
</dbReference>
<dbReference type="Gene3D" id="1.20.1250.20">
    <property type="entry name" value="MFS general substrate transporter like domains"/>
    <property type="match status" value="1"/>
</dbReference>
<evidence type="ECO:0000256" key="3">
    <source>
        <dbReference type="ARBA" id="ARBA00022692"/>
    </source>
</evidence>
<feature type="transmembrane region" description="Helical" evidence="6">
    <location>
        <begin position="209"/>
        <end position="230"/>
    </location>
</feature>
<proteinExistence type="predicted"/>
<evidence type="ECO:0000256" key="5">
    <source>
        <dbReference type="ARBA" id="ARBA00023136"/>
    </source>
</evidence>
<gene>
    <name evidence="8" type="ORF">DBW71_01905</name>
</gene>
<evidence type="ECO:0000259" key="7">
    <source>
        <dbReference type="PROSITE" id="PS50850"/>
    </source>
</evidence>
<evidence type="ECO:0000313" key="9">
    <source>
        <dbReference type="Proteomes" id="UP000253570"/>
    </source>
</evidence>
<dbReference type="InterPro" id="IPR020846">
    <property type="entry name" value="MFS_dom"/>
</dbReference>
<evidence type="ECO:0000256" key="6">
    <source>
        <dbReference type="SAM" id="Phobius"/>
    </source>
</evidence>
<evidence type="ECO:0000256" key="2">
    <source>
        <dbReference type="ARBA" id="ARBA00022475"/>
    </source>
</evidence>
<feature type="transmembrane region" description="Helical" evidence="6">
    <location>
        <begin position="77"/>
        <end position="96"/>
    </location>
</feature>
<organism evidence="8 9">
    <name type="scientific">PS1 clade bacterium</name>
    <dbReference type="NCBI Taxonomy" id="2175152"/>
    <lineage>
        <taxon>Bacteria</taxon>
        <taxon>Pseudomonadati</taxon>
        <taxon>Pseudomonadota</taxon>
        <taxon>Alphaproteobacteria</taxon>
        <taxon>PS1 clade</taxon>
    </lineage>
</organism>
<feature type="transmembrane region" description="Helical" evidence="6">
    <location>
        <begin position="162"/>
        <end position="181"/>
    </location>
</feature>
<accession>A0A368DQQ9</accession>
<feature type="transmembrane region" description="Helical" evidence="6">
    <location>
        <begin position="346"/>
        <end position="366"/>
    </location>
</feature>
<dbReference type="GO" id="GO:0022857">
    <property type="term" value="F:transmembrane transporter activity"/>
    <property type="evidence" value="ECO:0007669"/>
    <property type="project" value="InterPro"/>
</dbReference>
<dbReference type="InterPro" id="IPR036259">
    <property type="entry name" value="MFS_trans_sf"/>
</dbReference>
<dbReference type="Proteomes" id="UP000253570">
    <property type="component" value="Unassembled WGS sequence"/>
</dbReference>
<feature type="domain" description="Major facilitator superfamily (MFS) profile" evidence="7">
    <location>
        <begin position="6"/>
        <end position="402"/>
    </location>
</feature>
<evidence type="ECO:0000256" key="4">
    <source>
        <dbReference type="ARBA" id="ARBA00022989"/>
    </source>
</evidence>
<dbReference type="PANTHER" id="PTHR43124:SF3">
    <property type="entry name" value="CHLORAMPHENICOL EFFLUX PUMP RV0191"/>
    <property type="match status" value="1"/>
</dbReference>
<dbReference type="PANTHER" id="PTHR43124">
    <property type="entry name" value="PURINE EFFLUX PUMP PBUE"/>
    <property type="match status" value="1"/>
</dbReference>
<evidence type="ECO:0000313" key="8">
    <source>
        <dbReference type="EMBL" id="RCL74180.1"/>
    </source>
</evidence>
<protein>
    <submittedName>
        <fullName evidence="8">MFS transporter</fullName>
    </submittedName>
</protein>
<dbReference type="Pfam" id="PF07690">
    <property type="entry name" value="MFS_1"/>
    <property type="match status" value="1"/>
</dbReference>
<comment type="subcellular location">
    <subcellularLocation>
        <location evidence="1">Cell membrane</location>
        <topology evidence="1">Multi-pass membrane protein</topology>
    </subcellularLocation>
</comment>
<dbReference type="AlphaFoldDB" id="A0A368DQQ9"/>
<dbReference type="InterPro" id="IPR050189">
    <property type="entry name" value="MFS_Efflux_Transporters"/>
</dbReference>
<name>A0A368DQQ9_9PROT</name>
<feature type="transmembrane region" description="Helical" evidence="6">
    <location>
        <begin position="5"/>
        <end position="24"/>
    </location>
</feature>
<reference evidence="8 9" key="1">
    <citation type="journal article" date="2018" name="Microbiome">
        <title>Fine metagenomic profile of the Mediterranean stratified and mixed water columns revealed by assembly and recruitment.</title>
        <authorList>
            <person name="Haro-Moreno J.M."/>
            <person name="Lopez-Perez M."/>
            <person name="De La Torre J.R."/>
            <person name="Picazo A."/>
            <person name="Camacho A."/>
            <person name="Rodriguez-Valera F."/>
        </authorList>
    </citation>
    <scope>NUCLEOTIDE SEQUENCE [LARGE SCALE GENOMIC DNA]</scope>
    <source>
        <strain evidence="8">MED-G57</strain>
    </source>
</reference>
<feature type="transmembrane region" description="Helical" evidence="6">
    <location>
        <begin position="250"/>
        <end position="269"/>
    </location>
</feature>